<evidence type="ECO:0000256" key="2">
    <source>
        <dbReference type="ARBA" id="ARBA00022723"/>
    </source>
</evidence>
<evidence type="ECO:0000256" key="1">
    <source>
        <dbReference type="ARBA" id="ARBA00009792"/>
    </source>
</evidence>
<keyword evidence="3" id="KW-0378">Hydrolase</keyword>
<dbReference type="GO" id="GO:0009313">
    <property type="term" value="P:oligosaccharide catabolic process"/>
    <property type="evidence" value="ECO:0007669"/>
    <property type="project" value="TreeGrafter"/>
</dbReference>
<dbReference type="SUPFAM" id="SSF88688">
    <property type="entry name" value="Families 57/38 glycoside transferase middle domain"/>
    <property type="match status" value="1"/>
</dbReference>
<organism evidence="6 7">
    <name type="scientific">Jeotgalibacillus proteolyticus</name>
    <dbReference type="NCBI Taxonomy" id="2082395"/>
    <lineage>
        <taxon>Bacteria</taxon>
        <taxon>Bacillati</taxon>
        <taxon>Bacillota</taxon>
        <taxon>Bacilli</taxon>
        <taxon>Bacillales</taxon>
        <taxon>Caryophanaceae</taxon>
        <taxon>Jeotgalibacillus</taxon>
    </lineage>
</organism>
<dbReference type="SUPFAM" id="SSF88713">
    <property type="entry name" value="Glycoside hydrolase/deacetylase"/>
    <property type="match status" value="1"/>
</dbReference>
<dbReference type="RefSeq" id="WP_104058267.1">
    <property type="nucleotide sequence ID" value="NZ_PREZ01000004.1"/>
</dbReference>
<dbReference type="EMBL" id="PREZ01000004">
    <property type="protein sequence ID" value="PPA70317.1"/>
    <property type="molecule type" value="Genomic_DNA"/>
</dbReference>
<dbReference type="InterPro" id="IPR037094">
    <property type="entry name" value="Glyco_hydro_38_cen_sf"/>
</dbReference>
<feature type="domain" description="Glycoside hydrolase family 38 central" evidence="5">
    <location>
        <begin position="287"/>
        <end position="357"/>
    </location>
</feature>
<dbReference type="GO" id="GO:0046872">
    <property type="term" value="F:metal ion binding"/>
    <property type="evidence" value="ECO:0007669"/>
    <property type="project" value="UniProtKB-KW"/>
</dbReference>
<dbReference type="PANTHER" id="PTHR46017:SF2">
    <property type="entry name" value="MANNOSYLGLYCERATE HYDROLASE"/>
    <property type="match status" value="1"/>
</dbReference>
<keyword evidence="7" id="KW-1185">Reference proteome</keyword>
<dbReference type="SUPFAM" id="SSF74650">
    <property type="entry name" value="Galactose mutarotase-like"/>
    <property type="match status" value="1"/>
</dbReference>
<dbReference type="InterPro" id="IPR011013">
    <property type="entry name" value="Gal_mutarotase_sf_dom"/>
</dbReference>
<comment type="caution">
    <text evidence="6">The sequence shown here is derived from an EMBL/GenBank/DDBJ whole genome shotgun (WGS) entry which is preliminary data.</text>
</comment>
<proteinExistence type="inferred from homology"/>
<dbReference type="GO" id="GO:0004559">
    <property type="term" value="F:alpha-mannosidase activity"/>
    <property type="evidence" value="ECO:0007669"/>
    <property type="project" value="InterPro"/>
</dbReference>
<dbReference type="InterPro" id="IPR028995">
    <property type="entry name" value="Glyco_hydro_57/38_cen_sf"/>
</dbReference>
<dbReference type="InterPro" id="IPR015341">
    <property type="entry name" value="Glyco_hydro_38_cen"/>
</dbReference>
<dbReference type="GO" id="GO:0030246">
    <property type="term" value="F:carbohydrate binding"/>
    <property type="evidence" value="ECO:0007669"/>
    <property type="project" value="InterPro"/>
</dbReference>
<gene>
    <name evidence="6" type="ORF">C4B60_12115</name>
</gene>
<dbReference type="InterPro" id="IPR011330">
    <property type="entry name" value="Glyco_hydro/deAcase_b/a-brl"/>
</dbReference>
<dbReference type="Gene3D" id="3.20.110.10">
    <property type="entry name" value="Glycoside hydrolase 38, N terminal domain"/>
    <property type="match status" value="1"/>
</dbReference>
<keyword evidence="2" id="KW-0479">Metal-binding</keyword>
<evidence type="ECO:0000256" key="4">
    <source>
        <dbReference type="ARBA" id="ARBA00023295"/>
    </source>
</evidence>
<accession>A0A2S5GBA2</accession>
<dbReference type="PANTHER" id="PTHR46017">
    <property type="entry name" value="ALPHA-MANNOSIDASE 2C1"/>
    <property type="match status" value="1"/>
</dbReference>
<dbReference type="Proteomes" id="UP000239047">
    <property type="component" value="Unassembled WGS sequence"/>
</dbReference>
<evidence type="ECO:0000313" key="7">
    <source>
        <dbReference type="Proteomes" id="UP000239047"/>
    </source>
</evidence>
<sequence>MKTKKVYVVPHSHWDREWYFTIEDSNLLLVENMDRLLDVMEKDPDYTGYVFDAQSSILDEYLKIRPEEKQRLSALIKAKRIFVGPWYTQADSLLVNRESLIRNLLYGTRIAEKMGHSMNIGYLPDIFGQNTYLPSIFKGFDIDYSVLQRGIYTDQLKEDLNFIWQSPDGQSVKANNIYFGYGPGKFLSSDDDYMDERLLPILEKISTMNKSTDHLLLPAGGDQVLVREHFPETVKQLNQKDSTHEYLLSDYETFMEETFAEGHFENVIEGELLAPQKSRIHNTIRSQRYDIKKLNAIAEEKIIYHLEPLASIACTLGFHYPDKWLDEMWKMLFDVHAHDSIGGCNSDDTNKEIVNRLKKVIRLADGCMNLLKKQMTEAISNSVKKDTLLVLFHLLPVGFKGLKKAVLFTKEKEFSVTNLDGKEINLDIMKQEYMSGGKTIVVTADGEKEVDAPGYYRSEVLLEVTLPSMGYETYEIVQTSESNPTKLKELEKKEIANEHFRIYEEQGVLQLNLTKMNNTISDFLRFENTGDAGDSYDYSPLPGDEPVFTSKLLSVKTEAGSQTERMEVTHSLNLPHDLEERKENKASKDLIIKTLFELRKGESFVRVQHDINNEIKDHRLRVMIQTSINHPDNSFGDQGFSMIQRPTVNPYMTEWKEQGFAEAPMPIYPLENIAGAANENVTAAVATKGIKEYQLLRETGELALTLFRSVGLLGRDNLAWRPGRASGINNKVVTTPDAQMLGEMTFEYAIYFSPTYSEQDLYSFVNQFNEHTATYQKQVLNSFEERLDRFEIPFPVDMLPSSFQLLEANNSEVFFSSLKKAHDDHSLILRLFNPGLKDQRVELTSKALQLMEQTALNEKSQALTNQSVIIEPKGYVTLRLKGKENYL</sequence>
<dbReference type="InterPro" id="IPR027291">
    <property type="entry name" value="Glyco_hydro_38_N_sf"/>
</dbReference>
<dbReference type="Pfam" id="PF01074">
    <property type="entry name" value="Glyco_hydro_38N"/>
    <property type="match status" value="1"/>
</dbReference>
<keyword evidence="4" id="KW-0326">Glycosidase</keyword>
<dbReference type="CDD" id="cd10815">
    <property type="entry name" value="GH38N_AMII_EcMngB_like"/>
    <property type="match status" value="1"/>
</dbReference>
<dbReference type="AlphaFoldDB" id="A0A2S5GBA2"/>
<evidence type="ECO:0000313" key="6">
    <source>
        <dbReference type="EMBL" id="PPA70317.1"/>
    </source>
</evidence>
<dbReference type="Gene3D" id="1.20.1270.50">
    <property type="entry name" value="Glycoside hydrolase family 38, central domain"/>
    <property type="match status" value="1"/>
</dbReference>
<dbReference type="Pfam" id="PF07748">
    <property type="entry name" value="Glyco_hydro_38C"/>
    <property type="match status" value="1"/>
</dbReference>
<dbReference type="OrthoDB" id="9764050at2"/>
<dbReference type="Pfam" id="PF09261">
    <property type="entry name" value="Alpha-mann_mid"/>
    <property type="match status" value="1"/>
</dbReference>
<dbReference type="Gene3D" id="2.70.98.30">
    <property type="entry name" value="Golgi alpha-mannosidase II, domain 4"/>
    <property type="match status" value="1"/>
</dbReference>
<reference evidence="6 7" key="1">
    <citation type="submission" date="2018-02" db="EMBL/GenBank/DDBJ databases">
        <title>Jeotgalibacillus proteolyticum sp. nov. a protease producing bacterium isolated from ocean sediments of Laizhou Bay.</title>
        <authorList>
            <person name="Li Y."/>
        </authorList>
    </citation>
    <scope>NUCLEOTIDE SEQUENCE [LARGE SCALE GENOMIC DNA]</scope>
    <source>
        <strain evidence="6 7">22-7</strain>
    </source>
</reference>
<evidence type="ECO:0000259" key="5">
    <source>
        <dbReference type="SMART" id="SM00872"/>
    </source>
</evidence>
<dbReference type="InterPro" id="IPR000602">
    <property type="entry name" value="Glyco_hydro_38_N"/>
</dbReference>
<dbReference type="InterPro" id="IPR011682">
    <property type="entry name" value="Glyco_hydro_38_C"/>
</dbReference>
<comment type="similarity">
    <text evidence="1">Belongs to the glycosyl hydrolase 38 family.</text>
</comment>
<dbReference type="SMART" id="SM00872">
    <property type="entry name" value="Alpha-mann_mid"/>
    <property type="match status" value="1"/>
</dbReference>
<protein>
    <submittedName>
        <fullName evidence="6">Alpha-mannosidase</fullName>
    </submittedName>
</protein>
<name>A0A2S5GBA2_9BACL</name>
<dbReference type="GO" id="GO:0006013">
    <property type="term" value="P:mannose metabolic process"/>
    <property type="evidence" value="ECO:0007669"/>
    <property type="project" value="InterPro"/>
</dbReference>
<evidence type="ECO:0000256" key="3">
    <source>
        <dbReference type="ARBA" id="ARBA00022801"/>
    </source>
</evidence>